<dbReference type="Proteomes" id="UP001596105">
    <property type="component" value="Unassembled WGS sequence"/>
</dbReference>
<name>A0ABW0LWS1_9BACL</name>
<comment type="caution">
    <text evidence="1">The sequence shown here is derived from an EMBL/GenBank/DDBJ whole genome shotgun (WGS) entry which is preliminary data.</text>
</comment>
<keyword evidence="2" id="KW-1185">Reference proteome</keyword>
<organism evidence="1 2">
    <name type="scientific">Cohnella suwonensis</name>
    <dbReference type="NCBI Taxonomy" id="696072"/>
    <lineage>
        <taxon>Bacteria</taxon>
        <taxon>Bacillati</taxon>
        <taxon>Bacillota</taxon>
        <taxon>Bacilli</taxon>
        <taxon>Bacillales</taxon>
        <taxon>Paenibacillaceae</taxon>
        <taxon>Cohnella</taxon>
    </lineage>
</organism>
<gene>
    <name evidence="1" type="ORF">ACFPPD_09935</name>
</gene>
<sequence length="67" mass="8017">MRLNGVPYNDFMLNRFCDIILRSENKPSLFAQPLPEDYKDLQKLVWTFVQAFRNKMVSHYALDHEIV</sequence>
<evidence type="ECO:0000313" key="1">
    <source>
        <dbReference type="EMBL" id="MFC5469043.1"/>
    </source>
</evidence>
<proteinExistence type="predicted"/>
<accession>A0ABW0LWS1</accession>
<evidence type="ECO:0000313" key="2">
    <source>
        <dbReference type="Proteomes" id="UP001596105"/>
    </source>
</evidence>
<dbReference type="EMBL" id="JBHSMH010000023">
    <property type="protein sequence ID" value="MFC5469043.1"/>
    <property type="molecule type" value="Genomic_DNA"/>
</dbReference>
<reference evidence="2" key="1">
    <citation type="journal article" date="2019" name="Int. J. Syst. Evol. Microbiol.">
        <title>The Global Catalogue of Microorganisms (GCM) 10K type strain sequencing project: providing services to taxonomists for standard genome sequencing and annotation.</title>
        <authorList>
            <consortium name="The Broad Institute Genomics Platform"/>
            <consortium name="The Broad Institute Genome Sequencing Center for Infectious Disease"/>
            <person name="Wu L."/>
            <person name="Ma J."/>
        </authorList>
    </citation>
    <scope>NUCLEOTIDE SEQUENCE [LARGE SCALE GENOMIC DNA]</scope>
    <source>
        <strain evidence="2">CCUG 57113</strain>
    </source>
</reference>
<protein>
    <submittedName>
        <fullName evidence="1">Uncharacterized protein</fullName>
    </submittedName>
</protein>